<dbReference type="Gene3D" id="3.20.20.100">
    <property type="entry name" value="NADP-dependent oxidoreductase domain"/>
    <property type="match status" value="1"/>
</dbReference>
<evidence type="ECO:0000259" key="3">
    <source>
        <dbReference type="Pfam" id="PF00248"/>
    </source>
</evidence>
<reference evidence="4" key="1">
    <citation type="journal article" date="2018" name="Mol. Biol. Evol.">
        <title>Broad Genomic Sampling Reveals a Smut Pathogenic Ancestry of the Fungal Clade Ustilaginomycotina.</title>
        <authorList>
            <person name="Kijpornyongpan T."/>
            <person name="Mondo S.J."/>
            <person name="Barry K."/>
            <person name="Sandor L."/>
            <person name="Lee J."/>
            <person name="Lipzen A."/>
            <person name="Pangilinan J."/>
            <person name="LaButti K."/>
            <person name="Hainaut M."/>
            <person name="Henrissat B."/>
            <person name="Grigoriev I.V."/>
            <person name="Spatafora J.W."/>
            <person name="Aime M.C."/>
        </authorList>
    </citation>
    <scope>NUCLEOTIDE SEQUENCE [LARGE SCALE GENOMIC DNA]</scope>
    <source>
        <strain evidence="4">MCA 4198</strain>
    </source>
</reference>
<dbReference type="OrthoDB" id="48988at2759"/>
<dbReference type="PANTHER" id="PTHR43364">
    <property type="entry name" value="NADH-SPECIFIC METHYLGLYOXAL REDUCTASE-RELATED"/>
    <property type="match status" value="1"/>
</dbReference>
<dbReference type="InterPro" id="IPR036812">
    <property type="entry name" value="NAD(P)_OxRdtase_dom_sf"/>
</dbReference>
<name>A0A316YKL3_9BASI</name>
<accession>A0A316YKL3</accession>
<evidence type="ECO:0000256" key="2">
    <source>
        <dbReference type="ARBA" id="ARBA00038157"/>
    </source>
</evidence>
<dbReference type="EMBL" id="KZ819636">
    <property type="protein sequence ID" value="PWN89751.1"/>
    <property type="molecule type" value="Genomic_DNA"/>
</dbReference>
<sequence>MSAQPLPSELARYRILAPNAGVRVSPIALGTLNFGQAWARNMGASALAKDQSFAILDEYFSQGGNFVDTANGYQAGTAEQVLGEWLVERGNRDQIVLSSKFSMSFKFDREESPIRANYAGNSIKSLRLSVKKSLEKLQTDYLDLLFVHFFDYTTSIPELMHSLNDEVRSGRVNYIGISDTPAWIVSKANEYARNHGLASFVAYQGEWSLLRRDLEREIIPMCRSEGMALMPYGVLGQGKFKTKQEIKERQAAGLDLRKFWGDAKQSDQELAVSGALESMASELGASSLGQVAVAYHLQKYPYVFPILGCRTVEQMRTNVGSLILSLPPDAIRTLEGIVPFSLGFPYDQYG</sequence>
<feature type="domain" description="NADP-dependent oxidoreductase" evidence="3">
    <location>
        <begin position="26"/>
        <end position="337"/>
    </location>
</feature>
<evidence type="ECO:0000256" key="1">
    <source>
        <dbReference type="ARBA" id="ARBA00022857"/>
    </source>
</evidence>
<evidence type="ECO:0000313" key="5">
    <source>
        <dbReference type="Proteomes" id="UP000245768"/>
    </source>
</evidence>
<organism evidence="4 5">
    <name type="scientific">Acaromyces ingoldii</name>
    <dbReference type="NCBI Taxonomy" id="215250"/>
    <lineage>
        <taxon>Eukaryota</taxon>
        <taxon>Fungi</taxon>
        <taxon>Dikarya</taxon>
        <taxon>Basidiomycota</taxon>
        <taxon>Ustilaginomycotina</taxon>
        <taxon>Exobasidiomycetes</taxon>
        <taxon>Exobasidiales</taxon>
        <taxon>Cryptobasidiaceae</taxon>
        <taxon>Acaromyces</taxon>
    </lineage>
</organism>
<gene>
    <name evidence="4" type="ORF">FA10DRAFT_271666</name>
</gene>
<dbReference type="AlphaFoldDB" id="A0A316YKL3"/>
<dbReference type="STRING" id="215250.A0A316YKL3"/>
<dbReference type="InParanoid" id="A0A316YKL3"/>
<protein>
    <submittedName>
        <fullName evidence="4">Aldo/keto reductase</fullName>
    </submittedName>
</protein>
<proteinExistence type="inferred from homology"/>
<comment type="similarity">
    <text evidence="2">Belongs to the aldo/keto reductase family. Aldo/keto reductase 2 subfamily.</text>
</comment>
<dbReference type="Pfam" id="PF00248">
    <property type="entry name" value="Aldo_ket_red"/>
    <property type="match status" value="1"/>
</dbReference>
<dbReference type="PANTHER" id="PTHR43364:SF7">
    <property type="entry name" value="NADP-DEPENDENT OXIDOREDUCTASE DOMAIN-CONTAINING PROTEIN-RELATED"/>
    <property type="match status" value="1"/>
</dbReference>
<dbReference type="InterPro" id="IPR023210">
    <property type="entry name" value="NADP_OxRdtase_dom"/>
</dbReference>
<dbReference type="InterPro" id="IPR050523">
    <property type="entry name" value="AKR_Detox_Biosynth"/>
</dbReference>
<dbReference type="GeneID" id="37045026"/>
<dbReference type="Proteomes" id="UP000245768">
    <property type="component" value="Unassembled WGS sequence"/>
</dbReference>
<keyword evidence="1" id="KW-0521">NADP</keyword>
<keyword evidence="5" id="KW-1185">Reference proteome</keyword>
<dbReference type="SUPFAM" id="SSF51430">
    <property type="entry name" value="NAD(P)-linked oxidoreductase"/>
    <property type="match status" value="1"/>
</dbReference>
<evidence type="ECO:0000313" key="4">
    <source>
        <dbReference type="EMBL" id="PWN89751.1"/>
    </source>
</evidence>
<dbReference type="RefSeq" id="XP_025376949.1">
    <property type="nucleotide sequence ID" value="XM_025523110.1"/>
</dbReference>